<accession>A0A5R9GKL7</accession>
<name>A0A5R9GKL7_9BACL</name>
<dbReference type="RefSeq" id="WP_138191792.1">
    <property type="nucleotide sequence ID" value="NZ_VCIW01000001.1"/>
</dbReference>
<dbReference type="SUPFAM" id="SSF52540">
    <property type="entry name" value="P-loop containing nucleoside triphosphate hydrolases"/>
    <property type="match status" value="1"/>
</dbReference>
<sequence length="678" mass="75324">MNRVPVIGFVEEIARFEEWMTDPAAETTVFSISGIGGIGKTTLLMEMARGAGRASAMTLWLDGSGETSTSGAFLTGLETTLESEYGRTRPADMPLLTFVVAELSRQRTVLLLDNGERIDRLEGWLLSSFLPKLASAQVLLAAASRNGLPLTWRTNPHWGPRVRSFPLQPFTRREVQAYLRHSGLAADVQEEIARKSEGHPLLLALTVEWMRSNGEAAPRGIPSIVTAELLREATSPSLHRVLTAMSLLPPSDPQTLNRMLDAPLDVADVHALGRLSFVLGTPQGWALHPLVARLLREDYAAAFPEAFRRLRRKAFALLEERFPEADKKSQMRIAGHVLELYREFLPSTNAYAVFTSNVDIGERRPFEPADLPELQRLLAASVEENNWQSELALAGQYAALLEEIAAHSPEGICVVRNAEGRPIAFSAGILLHARTMPLLERYTPEFPVLLGEEAESLRQLPPEAADTMLVALAAVDSSRSVYQPEEIGGVLMLEWFIMMTGGWRGRMVSADPQLNGLLSVFGFHDLGQVGGMTKWEIDFRHVRFDAWMKTVIRHTGADGGNGEERPAGGTGERMRLAEQDAKLILQRLYDEGDALDPYVGDGGRYRTKDELRGKVLALLTEERPTHPLSPLDQRILRESYLTKARNKNQLADDFHMSRTTFYRHSQSALRRLAQALNG</sequence>
<dbReference type="EMBL" id="VCIW01000001">
    <property type="protein sequence ID" value="TLS54058.1"/>
    <property type="molecule type" value="Genomic_DNA"/>
</dbReference>
<evidence type="ECO:0000313" key="2">
    <source>
        <dbReference type="Proteomes" id="UP000309676"/>
    </source>
</evidence>
<dbReference type="PRINTS" id="PR00364">
    <property type="entry name" value="DISEASERSIST"/>
</dbReference>
<gene>
    <name evidence="1" type="ORF">FE782_01540</name>
</gene>
<reference evidence="1 2" key="1">
    <citation type="submission" date="2019-05" db="EMBL/GenBank/DDBJ databases">
        <authorList>
            <person name="Narsing Rao M.P."/>
            <person name="Li W.J."/>
        </authorList>
    </citation>
    <scope>NUCLEOTIDE SEQUENCE [LARGE SCALE GENOMIC DNA]</scope>
    <source>
        <strain evidence="1 2">SYSU_K30003</strain>
    </source>
</reference>
<evidence type="ECO:0000313" key="1">
    <source>
        <dbReference type="EMBL" id="TLS54058.1"/>
    </source>
</evidence>
<dbReference type="Gene3D" id="3.40.50.300">
    <property type="entry name" value="P-loop containing nucleotide triphosphate hydrolases"/>
    <property type="match status" value="1"/>
</dbReference>
<keyword evidence="2" id="KW-1185">Reference proteome</keyword>
<dbReference type="InterPro" id="IPR027417">
    <property type="entry name" value="P-loop_NTPase"/>
</dbReference>
<organism evidence="1 2">
    <name type="scientific">Paenibacillus antri</name>
    <dbReference type="NCBI Taxonomy" id="2582848"/>
    <lineage>
        <taxon>Bacteria</taxon>
        <taxon>Bacillati</taxon>
        <taxon>Bacillota</taxon>
        <taxon>Bacilli</taxon>
        <taxon>Bacillales</taxon>
        <taxon>Paenibacillaceae</taxon>
        <taxon>Paenibacillus</taxon>
    </lineage>
</organism>
<comment type="caution">
    <text evidence="1">The sequence shown here is derived from an EMBL/GenBank/DDBJ whole genome shotgun (WGS) entry which is preliminary data.</text>
</comment>
<protein>
    <submittedName>
        <fullName evidence="1">Bacterio-opsin activator</fullName>
    </submittedName>
</protein>
<proteinExistence type="predicted"/>
<dbReference type="Proteomes" id="UP000309676">
    <property type="component" value="Unassembled WGS sequence"/>
</dbReference>
<dbReference type="OrthoDB" id="2647228at2"/>
<dbReference type="AlphaFoldDB" id="A0A5R9GKL7"/>